<organism evidence="4">
    <name type="scientific">Selaginella moellendorffii</name>
    <name type="common">Spikemoss</name>
    <dbReference type="NCBI Taxonomy" id="88036"/>
    <lineage>
        <taxon>Eukaryota</taxon>
        <taxon>Viridiplantae</taxon>
        <taxon>Streptophyta</taxon>
        <taxon>Embryophyta</taxon>
        <taxon>Tracheophyta</taxon>
        <taxon>Lycopodiopsida</taxon>
        <taxon>Selaginellales</taxon>
        <taxon>Selaginellaceae</taxon>
        <taxon>Selaginella</taxon>
    </lineage>
</organism>
<name>D8QZS1_SELML</name>
<evidence type="ECO:0000313" key="3">
    <source>
        <dbReference type="EMBL" id="EFJ34457.1"/>
    </source>
</evidence>
<proteinExistence type="predicted"/>
<dbReference type="EMBL" id="GL377569">
    <property type="protein sequence ID" value="EFJ34457.1"/>
    <property type="molecule type" value="Genomic_DNA"/>
</dbReference>
<reference evidence="3 4" key="1">
    <citation type="journal article" date="2011" name="Science">
        <title>The Selaginella genome identifies genetic changes associated with the evolution of vascular plants.</title>
        <authorList>
            <person name="Banks J.A."/>
            <person name="Nishiyama T."/>
            <person name="Hasebe M."/>
            <person name="Bowman J.L."/>
            <person name="Gribskov M."/>
            <person name="dePamphilis C."/>
            <person name="Albert V.A."/>
            <person name="Aono N."/>
            <person name="Aoyama T."/>
            <person name="Ambrose B.A."/>
            <person name="Ashton N.W."/>
            <person name="Axtell M.J."/>
            <person name="Barker E."/>
            <person name="Barker M.S."/>
            <person name="Bennetzen J.L."/>
            <person name="Bonawitz N.D."/>
            <person name="Chapple C."/>
            <person name="Cheng C."/>
            <person name="Correa L.G."/>
            <person name="Dacre M."/>
            <person name="DeBarry J."/>
            <person name="Dreyer I."/>
            <person name="Elias M."/>
            <person name="Engstrom E.M."/>
            <person name="Estelle M."/>
            <person name="Feng L."/>
            <person name="Finet C."/>
            <person name="Floyd S.K."/>
            <person name="Frommer W.B."/>
            <person name="Fujita T."/>
            <person name="Gramzow L."/>
            <person name="Gutensohn M."/>
            <person name="Harholt J."/>
            <person name="Hattori M."/>
            <person name="Heyl A."/>
            <person name="Hirai T."/>
            <person name="Hiwatashi Y."/>
            <person name="Ishikawa M."/>
            <person name="Iwata M."/>
            <person name="Karol K.G."/>
            <person name="Koehler B."/>
            <person name="Kolukisaoglu U."/>
            <person name="Kubo M."/>
            <person name="Kurata T."/>
            <person name="Lalonde S."/>
            <person name="Li K."/>
            <person name="Li Y."/>
            <person name="Litt A."/>
            <person name="Lyons E."/>
            <person name="Manning G."/>
            <person name="Maruyama T."/>
            <person name="Michael T.P."/>
            <person name="Mikami K."/>
            <person name="Miyazaki S."/>
            <person name="Morinaga S."/>
            <person name="Murata T."/>
            <person name="Mueller-Roeber B."/>
            <person name="Nelson D.R."/>
            <person name="Obara M."/>
            <person name="Oguri Y."/>
            <person name="Olmstead R.G."/>
            <person name="Onodera N."/>
            <person name="Petersen B.L."/>
            <person name="Pils B."/>
            <person name="Prigge M."/>
            <person name="Rensing S.A."/>
            <person name="Riano-Pachon D.M."/>
            <person name="Roberts A.W."/>
            <person name="Sato Y."/>
            <person name="Scheller H.V."/>
            <person name="Schulz B."/>
            <person name="Schulz C."/>
            <person name="Shakirov E.V."/>
            <person name="Shibagaki N."/>
            <person name="Shinohara N."/>
            <person name="Shippen D.E."/>
            <person name="Soerensen I."/>
            <person name="Sotooka R."/>
            <person name="Sugimoto N."/>
            <person name="Sugita M."/>
            <person name="Sumikawa N."/>
            <person name="Tanurdzic M."/>
            <person name="Theissen G."/>
            <person name="Ulvskov P."/>
            <person name="Wakazuki S."/>
            <person name="Weng J.K."/>
            <person name="Willats W.W."/>
            <person name="Wipf D."/>
            <person name="Wolf P.G."/>
            <person name="Yang L."/>
            <person name="Zimmer A.D."/>
            <person name="Zhu Q."/>
            <person name="Mitros T."/>
            <person name="Hellsten U."/>
            <person name="Loque D."/>
            <person name="Otillar R."/>
            <person name="Salamov A."/>
            <person name="Schmutz J."/>
            <person name="Shapiro H."/>
            <person name="Lindquist E."/>
            <person name="Lucas S."/>
            <person name="Rokhsar D."/>
            <person name="Grigoriev I.V."/>
        </authorList>
    </citation>
    <scope>NUCLEOTIDE SEQUENCE [LARGE SCALE GENOMIC DNA]</scope>
</reference>
<dbReference type="OrthoDB" id="200029at2759"/>
<dbReference type="Gramene" id="EFJ34457">
    <property type="protein sequence ID" value="EFJ34457"/>
    <property type="gene ID" value="SELMODRAFT_405808"/>
</dbReference>
<evidence type="ECO:0000313" key="4">
    <source>
        <dbReference type="Proteomes" id="UP000001514"/>
    </source>
</evidence>
<dbReference type="HOGENOM" id="CLU_1470583_0_0_1"/>
<sequence>MQALVALAGSILLAAQPAWANADPVTPYSRAQEPPEMGLLDGRIRPCPLDINPNCISTSSRYGASAAIPWTIPDKDSSTAIQKIKDAILSTEKNPTIVEIKHLENGGDYLLAEMDGFLGRDAIEFLVKNNTVTYRSIAKKVVYIYPLTTPLTDFGKQQSRIVSLENRLGWTSPSFQGFGDYPEE</sequence>
<dbReference type="eggNOG" id="ENOG502QS2R">
    <property type="taxonomic scope" value="Eukaryota"/>
</dbReference>
<accession>D8QZS1</accession>
<dbReference type="FunCoup" id="D8QZS1">
    <property type="interactions" value="2014"/>
</dbReference>
<keyword evidence="4" id="KW-1185">Reference proteome</keyword>
<evidence type="ECO:0000313" key="2">
    <source>
        <dbReference type="EMBL" id="EFJ06890.1"/>
    </source>
</evidence>
<gene>
    <name evidence="3" type="ORF">SELMODRAFT_405808</name>
    <name evidence="2" type="ORF">SELMODRAFT_430257</name>
</gene>
<dbReference type="InterPro" id="IPR037734">
    <property type="entry name" value="Thylakoid_lumenal_17.9"/>
</dbReference>
<dbReference type="InterPro" id="IPR010865">
    <property type="entry name" value="DUF1499"/>
</dbReference>
<feature type="chain" id="PRO_5010829942" description="Thylakoid lumenal 17.9 kDa protein, chloroplastic" evidence="1">
    <location>
        <begin position="23"/>
        <end position="184"/>
    </location>
</feature>
<dbReference type="PANTHER" id="PTHR36783">
    <property type="entry name" value="THYLAKOID LUMENAL 17.9 KDA PROTEIN, CHLOROPLASTIC"/>
    <property type="match status" value="1"/>
</dbReference>
<dbReference type="Pfam" id="PF07386">
    <property type="entry name" value="DUF1499"/>
    <property type="match status" value="1"/>
</dbReference>
<keyword evidence="1" id="KW-0732">Signal</keyword>
<dbReference type="AlphaFoldDB" id="D8QZS1"/>
<protein>
    <recommendedName>
        <fullName evidence="5">Thylakoid lumenal 17.9 kDa protein, chloroplastic</fullName>
    </recommendedName>
</protein>
<feature type="signal peptide" evidence="1">
    <location>
        <begin position="1"/>
        <end position="22"/>
    </location>
</feature>
<dbReference type="PANTHER" id="PTHR36783:SF2">
    <property type="entry name" value="THYLAKOID LUMENAL 17.9 KDA PROTEIN, CHLOROPLASTIC"/>
    <property type="match status" value="1"/>
</dbReference>
<dbReference type="KEGG" id="smo:SELMODRAFT_405808"/>
<dbReference type="Proteomes" id="UP000001514">
    <property type="component" value="Unassembled WGS sequence"/>
</dbReference>
<dbReference type="InParanoid" id="D8QZS1"/>
<dbReference type="EMBL" id="GL377692">
    <property type="protein sequence ID" value="EFJ06890.1"/>
    <property type="molecule type" value="Genomic_DNA"/>
</dbReference>
<evidence type="ECO:0000256" key="1">
    <source>
        <dbReference type="SAM" id="SignalP"/>
    </source>
</evidence>
<evidence type="ECO:0008006" key="5">
    <source>
        <dbReference type="Google" id="ProtNLM"/>
    </source>
</evidence>
<dbReference type="Gramene" id="EFJ06890">
    <property type="protein sequence ID" value="EFJ06890"/>
    <property type="gene ID" value="SELMODRAFT_430257"/>
</dbReference>
<dbReference type="OMA" id="CELVECF"/>
<dbReference type="KEGG" id="smo:SELMODRAFT_430257"/>